<organism evidence="1 2">
    <name type="scientific">Melastoma candidum</name>
    <dbReference type="NCBI Taxonomy" id="119954"/>
    <lineage>
        <taxon>Eukaryota</taxon>
        <taxon>Viridiplantae</taxon>
        <taxon>Streptophyta</taxon>
        <taxon>Embryophyta</taxon>
        <taxon>Tracheophyta</taxon>
        <taxon>Spermatophyta</taxon>
        <taxon>Magnoliopsida</taxon>
        <taxon>eudicotyledons</taxon>
        <taxon>Gunneridae</taxon>
        <taxon>Pentapetalae</taxon>
        <taxon>rosids</taxon>
        <taxon>malvids</taxon>
        <taxon>Myrtales</taxon>
        <taxon>Melastomataceae</taxon>
        <taxon>Melastomatoideae</taxon>
        <taxon>Melastomateae</taxon>
        <taxon>Melastoma</taxon>
    </lineage>
</organism>
<comment type="caution">
    <text evidence="1">The sequence shown here is derived from an EMBL/GenBank/DDBJ whole genome shotgun (WGS) entry which is preliminary data.</text>
</comment>
<gene>
    <name evidence="1" type="ORF">MLD38_038029</name>
</gene>
<evidence type="ECO:0000313" key="1">
    <source>
        <dbReference type="EMBL" id="KAI4302255.1"/>
    </source>
</evidence>
<dbReference type="Proteomes" id="UP001057402">
    <property type="component" value="Chromosome 12"/>
</dbReference>
<dbReference type="EMBL" id="CM042891">
    <property type="protein sequence ID" value="KAI4302255.1"/>
    <property type="molecule type" value="Genomic_DNA"/>
</dbReference>
<proteinExistence type="predicted"/>
<keyword evidence="2" id="KW-1185">Reference proteome</keyword>
<evidence type="ECO:0000313" key="2">
    <source>
        <dbReference type="Proteomes" id="UP001057402"/>
    </source>
</evidence>
<accession>A0ACB9KYH1</accession>
<name>A0ACB9KYH1_9MYRT</name>
<sequence length="133" mass="14531">MSDSLDASGQASGDHHGIALAIVIVVIIIIVAAASYVCSRVFCPVVDHPCDPGQGINHLQLAGEGQIKREASRQKGNWDTGPSCCSICLADYRKDDELRSLPDCNHRFHKKCIDRWLGLHPTCPICRKSPRPT</sequence>
<protein>
    <submittedName>
        <fullName evidence="1">Uncharacterized protein</fullName>
    </submittedName>
</protein>
<reference evidence="2" key="1">
    <citation type="journal article" date="2023" name="Front. Plant Sci.">
        <title>Chromosomal-level genome assembly of Melastoma candidum provides insights into trichome evolution.</title>
        <authorList>
            <person name="Zhong Y."/>
            <person name="Wu W."/>
            <person name="Sun C."/>
            <person name="Zou P."/>
            <person name="Liu Y."/>
            <person name="Dai S."/>
            <person name="Zhou R."/>
        </authorList>
    </citation>
    <scope>NUCLEOTIDE SEQUENCE [LARGE SCALE GENOMIC DNA]</scope>
</reference>